<dbReference type="RefSeq" id="WP_209511580.1">
    <property type="nucleotide sequence ID" value="NZ_JAGGKS010000004.1"/>
</dbReference>
<reference evidence="1 2" key="1">
    <citation type="submission" date="2021-03" db="EMBL/GenBank/DDBJ databases">
        <title>Genomic Encyclopedia of Type Strains, Phase IV (KMG-IV): sequencing the most valuable type-strain genomes for metagenomic binning, comparative biology and taxonomic classification.</title>
        <authorList>
            <person name="Goeker M."/>
        </authorList>
    </citation>
    <scope>NUCLEOTIDE SEQUENCE [LARGE SCALE GENOMIC DNA]</scope>
    <source>
        <strain evidence="1 2">DSM 24004</strain>
    </source>
</reference>
<organism evidence="1 2">
    <name type="scientific">Sedimentibacter acidaminivorans</name>
    <dbReference type="NCBI Taxonomy" id="913099"/>
    <lineage>
        <taxon>Bacteria</taxon>
        <taxon>Bacillati</taxon>
        <taxon>Bacillota</taxon>
        <taxon>Tissierellia</taxon>
        <taxon>Sedimentibacter</taxon>
    </lineage>
</organism>
<comment type="caution">
    <text evidence="1">The sequence shown here is derived from an EMBL/GenBank/DDBJ whole genome shotgun (WGS) entry which is preliminary data.</text>
</comment>
<protein>
    <submittedName>
        <fullName evidence="1">Uncharacterized protein</fullName>
    </submittedName>
</protein>
<dbReference type="Proteomes" id="UP001519342">
    <property type="component" value="Unassembled WGS sequence"/>
</dbReference>
<dbReference type="NCBIfam" id="NF047423">
    <property type="entry name" value="BOW99_gp33_fam"/>
    <property type="match status" value="1"/>
</dbReference>
<evidence type="ECO:0000313" key="1">
    <source>
        <dbReference type="EMBL" id="MBP1925841.1"/>
    </source>
</evidence>
<evidence type="ECO:0000313" key="2">
    <source>
        <dbReference type="Proteomes" id="UP001519342"/>
    </source>
</evidence>
<keyword evidence="2" id="KW-1185">Reference proteome</keyword>
<dbReference type="InterPro" id="IPR059211">
    <property type="entry name" value="BOW99_gp33-like"/>
</dbReference>
<name>A0ABS4GDR0_9FIRM</name>
<dbReference type="EMBL" id="JAGGKS010000004">
    <property type="protein sequence ID" value="MBP1925841.1"/>
    <property type="molecule type" value="Genomic_DNA"/>
</dbReference>
<proteinExistence type="predicted"/>
<sequence length="50" mass="5573">MAKKKKEKEPIKITHVMADGSVRDSIEGYVIPGNDKFKVIYQILAGVKVV</sequence>
<accession>A0ABS4GDR0</accession>
<gene>
    <name evidence="1" type="ORF">J2Z76_001702</name>
</gene>